<evidence type="ECO:0000313" key="5">
    <source>
        <dbReference type="WBParaSite" id="ACOC_0000965601-mRNA-1"/>
    </source>
</evidence>
<feature type="compositionally biased region" description="Basic and acidic residues" evidence="1">
    <location>
        <begin position="78"/>
        <end position="91"/>
    </location>
</feature>
<feature type="region of interest" description="Disordered" evidence="1">
    <location>
        <begin position="382"/>
        <end position="414"/>
    </location>
</feature>
<organism evidence="5">
    <name type="scientific">Angiostrongylus costaricensis</name>
    <name type="common">Nematode worm</name>
    <dbReference type="NCBI Taxonomy" id="334426"/>
    <lineage>
        <taxon>Eukaryota</taxon>
        <taxon>Metazoa</taxon>
        <taxon>Ecdysozoa</taxon>
        <taxon>Nematoda</taxon>
        <taxon>Chromadorea</taxon>
        <taxon>Rhabditida</taxon>
        <taxon>Rhabditina</taxon>
        <taxon>Rhabditomorpha</taxon>
        <taxon>Strongyloidea</taxon>
        <taxon>Metastrongylidae</taxon>
        <taxon>Angiostrongylus</taxon>
    </lineage>
</organism>
<feature type="domain" description="MSP" evidence="2">
    <location>
        <begin position="232"/>
        <end position="361"/>
    </location>
</feature>
<feature type="region of interest" description="Disordered" evidence="1">
    <location>
        <begin position="46"/>
        <end position="134"/>
    </location>
</feature>
<dbReference type="EMBL" id="UYYA01004332">
    <property type="protein sequence ID" value="VDM61242.1"/>
    <property type="molecule type" value="Genomic_DNA"/>
</dbReference>
<dbReference type="InterPro" id="IPR000535">
    <property type="entry name" value="MSP_dom"/>
</dbReference>
<gene>
    <name evidence="3" type="ORF">ACOC_LOCUS9657</name>
</gene>
<reference evidence="3 4" key="2">
    <citation type="submission" date="2018-11" db="EMBL/GenBank/DDBJ databases">
        <authorList>
            <consortium name="Pathogen Informatics"/>
        </authorList>
    </citation>
    <scope>NUCLEOTIDE SEQUENCE [LARGE SCALE GENOMIC DNA]</scope>
    <source>
        <strain evidence="3 4">Costa Rica</strain>
    </source>
</reference>
<evidence type="ECO:0000313" key="4">
    <source>
        <dbReference type="Proteomes" id="UP000267027"/>
    </source>
</evidence>
<evidence type="ECO:0000256" key="1">
    <source>
        <dbReference type="SAM" id="MobiDB-lite"/>
    </source>
</evidence>
<protein>
    <submittedName>
        <fullName evidence="5">MSP domain-containing protein</fullName>
    </submittedName>
</protein>
<dbReference type="InterPro" id="IPR013783">
    <property type="entry name" value="Ig-like_fold"/>
</dbReference>
<feature type="compositionally biased region" description="Basic and acidic residues" evidence="1">
    <location>
        <begin position="46"/>
        <end position="69"/>
    </location>
</feature>
<proteinExistence type="predicted"/>
<dbReference type="WBParaSite" id="ACOC_0000965601-mRNA-1">
    <property type="protein sequence ID" value="ACOC_0000965601-mRNA-1"/>
    <property type="gene ID" value="ACOC_0000965601"/>
</dbReference>
<feature type="compositionally biased region" description="Polar residues" evidence="1">
    <location>
        <begin position="123"/>
        <end position="133"/>
    </location>
</feature>
<evidence type="ECO:0000259" key="2">
    <source>
        <dbReference type="PROSITE" id="PS50202"/>
    </source>
</evidence>
<dbReference type="SUPFAM" id="SSF49354">
    <property type="entry name" value="PapD-like"/>
    <property type="match status" value="1"/>
</dbReference>
<dbReference type="InterPro" id="IPR008962">
    <property type="entry name" value="PapD-like_sf"/>
</dbReference>
<accession>A0A0R3PUP8</accession>
<name>A0A0R3PUP8_ANGCS</name>
<dbReference type="Proteomes" id="UP000267027">
    <property type="component" value="Unassembled WGS sequence"/>
</dbReference>
<keyword evidence="4" id="KW-1185">Reference proteome</keyword>
<dbReference type="PROSITE" id="PS50202">
    <property type="entry name" value="MSP"/>
    <property type="match status" value="1"/>
</dbReference>
<dbReference type="OrthoDB" id="5795824at2759"/>
<reference evidence="5" key="1">
    <citation type="submission" date="2016-04" db="UniProtKB">
        <authorList>
            <consortium name="WormBaseParasite"/>
        </authorList>
    </citation>
    <scope>IDENTIFICATION</scope>
</reference>
<dbReference type="Gene3D" id="2.60.40.10">
    <property type="entry name" value="Immunoglobulins"/>
    <property type="match status" value="1"/>
</dbReference>
<evidence type="ECO:0000313" key="3">
    <source>
        <dbReference type="EMBL" id="VDM61242.1"/>
    </source>
</evidence>
<sequence>MLVLLEGDVLMRLIEYSQCGRTFRRWTYERTGEKIQSKCLAEHQQLDRKRLPTKGDEDSESRRKEDSPLAHRLKQQRVLKEEQKVMEEEAAARQIKKQSQVDDPSSGKPRSANSKSKRKHNDNQQATNSTTMKGLSELYRELRENLEEIKRRQDSQIAAESDSTRLRRLINSDPCIRSLLEQLINTIKQASTNLKICVKMAVMNKYRESKMGMVRRILFFLIGRKYQNSFPSHIRAPSRYIEFHGLENDNTSCFHLRLKNISDKHVVFNVRRPPPSHFGMTPKVGMFAPQEVRTIFMTFNGRCSRIPDDLVWLYSIYQLEITDEAAAAVKAEKFSTKTIRRIWQLHGSKDVTNVLHLACVFFRDSTKTRCLRRHTVRPVPELDEKGMLVEEDEYDPDLHDDQSENLPSANEGDP</sequence>
<dbReference type="AlphaFoldDB" id="A0A0R3PUP8"/>